<evidence type="ECO:0000313" key="6">
    <source>
        <dbReference type="Proteomes" id="UP000186221"/>
    </source>
</evidence>
<keyword evidence="6" id="KW-1185">Reference proteome</keyword>
<evidence type="ECO:0000313" key="5">
    <source>
        <dbReference type="EMBL" id="SIS58749.1"/>
    </source>
</evidence>
<dbReference type="RefSeq" id="WP_076483895.1">
    <property type="nucleotide sequence ID" value="NZ_FTOG01000002.1"/>
</dbReference>
<dbReference type="InterPro" id="IPR017557">
    <property type="entry name" value="Holo-ACP_synthase"/>
</dbReference>
<keyword evidence="1 5" id="KW-0808">Transferase</keyword>
<reference evidence="6" key="1">
    <citation type="submission" date="2017-01" db="EMBL/GenBank/DDBJ databases">
        <authorList>
            <person name="Varghese N."/>
            <person name="Submissions S."/>
        </authorList>
    </citation>
    <scope>NUCLEOTIDE SEQUENCE [LARGE SCALE GENOMIC DNA]</scope>
    <source>
        <strain evidence="6">DSM 19945</strain>
    </source>
</reference>
<dbReference type="InterPro" id="IPR048903">
    <property type="entry name" value="MdcG_N"/>
</dbReference>
<dbReference type="InterPro" id="IPR049180">
    <property type="entry name" value="MdcG_C"/>
</dbReference>
<gene>
    <name evidence="5" type="ORF">SAMN05421580_102327</name>
</gene>
<evidence type="ECO:0000259" key="3">
    <source>
        <dbReference type="Pfam" id="PF10620"/>
    </source>
</evidence>
<evidence type="ECO:0000256" key="2">
    <source>
        <dbReference type="ARBA" id="ARBA00022695"/>
    </source>
</evidence>
<dbReference type="STRING" id="453582.SAMN05421580_102327"/>
<proteinExistence type="predicted"/>
<dbReference type="EMBL" id="FTOG01000002">
    <property type="protein sequence ID" value="SIS58749.1"/>
    <property type="molecule type" value="Genomic_DNA"/>
</dbReference>
<dbReference type="NCBIfam" id="TIGR03135">
    <property type="entry name" value="malonate_mdcG"/>
    <property type="match status" value="1"/>
</dbReference>
<dbReference type="GO" id="GO:0016779">
    <property type="term" value="F:nucleotidyltransferase activity"/>
    <property type="evidence" value="ECO:0007669"/>
    <property type="project" value="UniProtKB-KW"/>
</dbReference>
<feature type="domain" description="Phosphoribosyl-dephospho-CoA transferase MdcG N-terminal" evidence="4">
    <location>
        <begin position="5"/>
        <end position="97"/>
    </location>
</feature>
<keyword evidence="2" id="KW-0548">Nucleotidyltransferase</keyword>
<evidence type="ECO:0000256" key="1">
    <source>
        <dbReference type="ARBA" id="ARBA00022679"/>
    </source>
</evidence>
<dbReference type="AlphaFoldDB" id="A0A1N7KB38"/>
<protein>
    <submittedName>
        <fullName evidence="5">Phosphoribosyl-dephospho-CoA transferase</fullName>
    </submittedName>
</protein>
<dbReference type="OrthoDB" id="5498803at2"/>
<dbReference type="Pfam" id="PF20866">
    <property type="entry name" value="MdcG_N"/>
    <property type="match status" value="1"/>
</dbReference>
<accession>A0A1N7KB38</accession>
<name>A0A1N7KB38_9RHOB</name>
<dbReference type="Pfam" id="PF10620">
    <property type="entry name" value="MdcG"/>
    <property type="match status" value="1"/>
</dbReference>
<evidence type="ECO:0000259" key="4">
    <source>
        <dbReference type="Pfam" id="PF20866"/>
    </source>
</evidence>
<dbReference type="Proteomes" id="UP000186221">
    <property type="component" value="Unassembled WGS sequence"/>
</dbReference>
<feature type="domain" description="Phosphoribosyl-dephospho-CoA transferase MdcG C-terminal" evidence="3">
    <location>
        <begin position="108"/>
        <end position="219"/>
    </location>
</feature>
<sequence length="242" mass="25609">MLSTRHTLVYVDDAARKVLLPALLDSLPAPMRYPALEAQVGGIFLKDRIPGIACRPTGPVPKGGGQLGFSFPIRLEEQRVRAAVAVSVDQVTAGVTPWEVMGLAEMLGDTAHPVIPALSAICDETGCKIGLIGSLAMQVVTGLRYLRPGSDVDIVVRGKALDSLMDFHAELGALSARTGLKIDAEVELSGSIGVKLSELVSSADQVLGKTISGVELISRNRLSEIMSPSHGSAKTEREYENP</sequence>
<organism evidence="5 6">
    <name type="scientific">Rhodobacter aestuarii</name>
    <dbReference type="NCBI Taxonomy" id="453582"/>
    <lineage>
        <taxon>Bacteria</taxon>
        <taxon>Pseudomonadati</taxon>
        <taxon>Pseudomonadota</taxon>
        <taxon>Alphaproteobacteria</taxon>
        <taxon>Rhodobacterales</taxon>
        <taxon>Rhodobacter group</taxon>
        <taxon>Rhodobacter</taxon>
    </lineage>
</organism>